<evidence type="ECO:0000259" key="4">
    <source>
        <dbReference type="PROSITE" id="PS50943"/>
    </source>
</evidence>
<dbReference type="SUPFAM" id="SSF51306">
    <property type="entry name" value="LexA/Signal peptidase"/>
    <property type="match status" value="1"/>
</dbReference>
<reference evidence="5 6" key="1">
    <citation type="journal article" date="2015" name="Genome Announc.">
        <title>Expanding the biotechnology potential of lactobacilli through comparative genomics of 213 strains and associated genera.</title>
        <authorList>
            <person name="Sun Z."/>
            <person name="Harris H.M."/>
            <person name="McCann A."/>
            <person name="Guo C."/>
            <person name="Argimon S."/>
            <person name="Zhang W."/>
            <person name="Yang X."/>
            <person name="Jeffery I.B."/>
            <person name="Cooney J.C."/>
            <person name="Kagawa T.F."/>
            <person name="Liu W."/>
            <person name="Song Y."/>
            <person name="Salvetti E."/>
            <person name="Wrobel A."/>
            <person name="Rasinkangas P."/>
            <person name="Parkhill J."/>
            <person name="Rea M.C."/>
            <person name="O'Sullivan O."/>
            <person name="Ritari J."/>
            <person name="Douillard F.P."/>
            <person name="Paul Ross R."/>
            <person name="Yang R."/>
            <person name="Briner A.E."/>
            <person name="Felis G.E."/>
            <person name="de Vos W.M."/>
            <person name="Barrangou R."/>
            <person name="Klaenhammer T.R."/>
            <person name="Caufield P.W."/>
            <person name="Cui Y."/>
            <person name="Zhang H."/>
            <person name="O'Toole P.W."/>
        </authorList>
    </citation>
    <scope>NUCLEOTIDE SEQUENCE [LARGE SCALE GENOMIC DNA]</scope>
    <source>
        <strain evidence="5 6">DSM 18933</strain>
    </source>
</reference>
<proteinExistence type="predicted"/>
<dbReference type="Pfam" id="PF00717">
    <property type="entry name" value="Peptidase_S24"/>
    <property type="match status" value="1"/>
</dbReference>
<dbReference type="AlphaFoldDB" id="A0A0R1WQL8"/>
<protein>
    <submittedName>
        <fullName evidence="5">Helix-turn-helix protein</fullName>
    </submittedName>
</protein>
<dbReference type="CDD" id="cd06529">
    <property type="entry name" value="S24_LexA-like"/>
    <property type="match status" value="1"/>
</dbReference>
<dbReference type="Proteomes" id="UP000051054">
    <property type="component" value="Unassembled WGS sequence"/>
</dbReference>
<dbReference type="OrthoDB" id="2475196at2"/>
<dbReference type="InterPro" id="IPR039418">
    <property type="entry name" value="LexA-like"/>
</dbReference>
<gene>
    <name evidence="5" type="ORF">FC40_GL001186</name>
</gene>
<dbReference type="PANTHER" id="PTHR40661">
    <property type="match status" value="1"/>
</dbReference>
<evidence type="ECO:0000256" key="2">
    <source>
        <dbReference type="ARBA" id="ARBA00023125"/>
    </source>
</evidence>
<dbReference type="InterPro" id="IPR001387">
    <property type="entry name" value="Cro/C1-type_HTH"/>
</dbReference>
<dbReference type="eggNOG" id="COG2932">
    <property type="taxonomic scope" value="Bacteria"/>
</dbReference>
<comment type="caution">
    <text evidence="5">The sequence shown here is derived from an EMBL/GenBank/DDBJ whole genome shotgun (WGS) entry which is preliminary data.</text>
</comment>
<feature type="domain" description="HTH cro/C1-type" evidence="4">
    <location>
        <begin position="12"/>
        <end position="67"/>
    </location>
</feature>
<sequence length="234" mass="26745">MTDINVQIGKRIRNLRKEQRMSAAQFASLVGIGTATTLTRYETGARTMNPETIDRICKYFGKTADYLFNEELPTQNQATLVKNFDTLQLPRQQKVLDYLNEQIEEQRREESKSHYYAFVLGEVSAGTGQWLHEELPERIEVDAEPPAHDFAVRVIGDSMMPLFSDGEVIFVKKVKSRFEVRNNQIIIAELNGNAYVKKVTFEDNQAKLISLNDKYDDILVTESDDFTIPGVVVM</sequence>
<dbReference type="InterPro" id="IPR015927">
    <property type="entry name" value="Peptidase_S24_S26A/B/C"/>
</dbReference>
<keyword evidence="2" id="KW-0238">DNA-binding</keyword>
<name>A0A0R1WQL8_9LACO</name>
<dbReference type="SUPFAM" id="SSF47413">
    <property type="entry name" value="lambda repressor-like DNA-binding domains"/>
    <property type="match status" value="1"/>
</dbReference>
<dbReference type="Gene3D" id="2.10.109.10">
    <property type="entry name" value="Umud Fragment, subunit A"/>
    <property type="match status" value="1"/>
</dbReference>
<evidence type="ECO:0000313" key="6">
    <source>
        <dbReference type="Proteomes" id="UP000051054"/>
    </source>
</evidence>
<accession>A0A0R1WQL8</accession>
<dbReference type="GO" id="GO:0003677">
    <property type="term" value="F:DNA binding"/>
    <property type="evidence" value="ECO:0007669"/>
    <property type="project" value="UniProtKB-KW"/>
</dbReference>
<evidence type="ECO:0000256" key="3">
    <source>
        <dbReference type="ARBA" id="ARBA00023163"/>
    </source>
</evidence>
<dbReference type="Gene3D" id="1.10.260.40">
    <property type="entry name" value="lambda repressor-like DNA-binding domains"/>
    <property type="match status" value="1"/>
</dbReference>
<dbReference type="PROSITE" id="PS50943">
    <property type="entry name" value="HTH_CROC1"/>
    <property type="match status" value="1"/>
</dbReference>
<dbReference type="EMBL" id="AZGD01000106">
    <property type="protein sequence ID" value="KRM17414.1"/>
    <property type="molecule type" value="Genomic_DNA"/>
</dbReference>
<dbReference type="InterPro" id="IPR036286">
    <property type="entry name" value="LexA/Signal_pep-like_sf"/>
</dbReference>
<dbReference type="CDD" id="cd00093">
    <property type="entry name" value="HTH_XRE"/>
    <property type="match status" value="1"/>
</dbReference>
<evidence type="ECO:0000256" key="1">
    <source>
        <dbReference type="ARBA" id="ARBA00023015"/>
    </source>
</evidence>
<keyword evidence="6" id="KW-1185">Reference proteome</keyword>
<dbReference type="STRING" id="1423755.FC40_GL001186"/>
<evidence type="ECO:0000313" key="5">
    <source>
        <dbReference type="EMBL" id="KRM17414.1"/>
    </source>
</evidence>
<organism evidence="5 6">
    <name type="scientific">Ligilactobacillus hayakitensis DSM 18933 = JCM 14209</name>
    <dbReference type="NCBI Taxonomy" id="1423755"/>
    <lineage>
        <taxon>Bacteria</taxon>
        <taxon>Bacillati</taxon>
        <taxon>Bacillota</taxon>
        <taxon>Bacilli</taxon>
        <taxon>Lactobacillales</taxon>
        <taxon>Lactobacillaceae</taxon>
        <taxon>Ligilactobacillus</taxon>
    </lineage>
</organism>
<dbReference type="RefSeq" id="WP_025022853.1">
    <property type="nucleotide sequence ID" value="NZ_AZGD01000106.1"/>
</dbReference>
<keyword evidence="1" id="KW-0805">Transcription regulation</keyword>
<keyword evidence="3" id="KW-0804">Transcription</keyword>
<dbReference type="PANTHER" id="PTHR40661:SF1">
    <property type="entry name" value="HTH CRO_C1-TYPE DOMAIN-CONTAINING PROTEIN"/>
    <property type="match status" value="1"/>
</dbReference>
<dbReference type="PATRIC" id="fig|1423755.3.peg.1251"/>
<dbReference type="InterPro" id="IPR010982">
    <property type="entry name" value="Lambda_DNA-bd_dom_sf"/>
</dbReference>
<dbReference type="Pfam" id="PF13560">
    <property type="entry name" value="HTH_31"/>
    <property type="match status" value="1"/>
</dbReference>
<dbReference type="SMART" id="SM00530">
    <property type="entry name" value="HTH_XRE"/>
    <property type="match status" value="1"/>
</dbReference>